<feature type="domain" description="RNA polymerase sigma-70 region 2" evidence="8">
    <location>
        <begin position="8"/>
        <end position="74"/>
    </location>
</feature>
<dbReference type="GO" id="GO:0016987">
    <property type="term" value="F:sigma factor activity"/>
    <property type="evidence" value="ECO:0007669"/>
    <property type="project" value="UniProtKB-KW"/>
</dbReference>
<dbReference type="Pfam" id="PF04542">
    <property type="entry name" value="Sigma70_r2"/>
    <property type="match status" value="1"/>
</dbReference>
<evidence type="ECO:0000259" key="8">
    <source>
        <dbReference type="Pfam" id="PF04542"/>
    </source>
</evidence>
<evidence type="ECO:0000256" key="7">
    <source>
        <dbReference type="ARBA" id="ARBA00024701"/>
    </source>
</evidence>
<protein>
    <recommendedName>
        <fullName evidence="2">RNA polymerase sigma factor SigS</fullName>
    </recommendedName>
</protein>
<proteinExistence type="inferred from homology"/>
<evidence type="ECO:0000256" key="4">
    <source>
        <dbReference type="ARBA" id="ARBA00023082"/>
    </source>
</evidence>
<evidence type="ECO:0000256" key="5">
    <source>
        <dbReference type="ARBA" id="ARBA00023125"/>
    </source>
</evidence>
<dbReference type="GO" id="GO:0003677">
    <property type="term" value="F:DNA binding"/>
    <property type="evidence" value="ECO:0007669"/>
    <property type="project" value="UniProtKB-KW"/>
</dbReference>
<comment type="function">
    <text evidence="7">Sigma factors are initiation factors that promote the attachment of RNA polymerase to specific initiation sites and are then released. Sigma-S contributes to the protection against external stress, thus playing a role in cellular fitness and survival.</text>
</comment>
<dbReference type="GO" id="GO:0006352">
    <property type="term" value="P:DNA-templated transcription initiation"/>
    <property type="evidence" value="ECO:0007669"/>
    <property type="project" value="InterPro"/>
</dbReference>
<dbReference type="InterPro" id="IPR014284">
    <property type="entry name" value="RNA_pol_sigma-70_dom"/>
</dbReference>
<evidence type="ECO:0000256" key="3">
    <source>
        <dbReference type="ARBA" id="ARBA00023015"/>
    </source>
</evidence>
<comment type="similarity">
    <text evidence="1">Belongs to the sigma-70 factor family.</text>
</comment>
<accession>A0A8S5T9D3</accession>
<evidence type="ECO:0000313" key="9">
    <source>
        <dbReference type="EMBL" id="DAF59881.1"/>
    </source>
</evidence>
<dbReference type="NCBIfam" id="TIGR02937">
    <property type="entry name" value="sigma70-ECF"/>
    <property type="match status" value="1"/>
</dbReference>
<evidence type="ECO:0000256" key="2">
    <source>
        <dbReference type="ARBA" id="ARBA00021245"/>
    </source>
</evidence>
<keyword evidence="5" id="KW-0238">DNA-binding</keyword>
<dbReference type="PANTHER" id="PTHR30385:SF4">
    <property type="entry name" value="RNA POLYMERASE SIGMA-E FACTOR"/>
    <property type="match status" value="1"/>
</dbReference>
<organism evidence="9">
    <name type="scientific">Siphoviridae sp. ctwDi18</name>
    <dbReference type="NCBI Taxonomy" id="2827970"/>
    <lineage>
        <taxon>Viruses</taxon>
        <taxon>Duplodnaviria</taxon>
        <taxon>Heunggongvirae</taxon>
        <taxon>Uroviricota</taxon>
        <taxon>Caudoviricetes</taxon>
    </lineage>
</organism>
<dbReference type="PANTHER" id="PTHR30385">
    <property type="entry name" value="SIGMA FACTOR F FLAGELLAR"/>
    <property type="match status" value="1"/>
</dbReference>
<sequence length="169" mass="19247">MTKEQEQLVTDNHNLIYHCIHKYKGTIEDYYDVCAIGLCKAAILYDTSKGVKFATYACVIIENEIRQLLRNNKKKYSVLMYSLDMTFNNTSDGTGEISYGENMTTGLSAYDEILPYQLDEVLNAQEYKVVVLTLQGYTQLEIGNIIGKSQAQISRYFHSIKQKLNEGGK</sequence>
<dbReference type="EMBL" id="BK032778">
    <property type="protein sequence ID" value="DAF59881.1"/>
    <property type="molecule type" value="Genomic_DNA"/>
</dbReference>
<dbReference type="InterPro" id="IPR007627">
    <property type="entry name" value="RNA_pol_sigma70_r2"/>
</dbReference>
<reference evidence="9" key="1">
    <citation type="journal article" date="2021" name="Proc. Natl. Acad. Sci. U.S.A.">
        <title>A Catalog of Tens of Thousands of Viruses from Human Metagenomes Reveals Hidden Associations with Chronic Diseases.</title>
        <authorList>
            <person name="Tisza M.J."/>
            <person name="Buck C.B."/>
        </authorList>
    </citation>
    <scope>NUCLEOTIDE SEQUENCE</scope>
    <source>
        <strain evidence="9">CtwDi18</strain>
    </source>
</reference>
<keyword evidence="6" id="KW-0804">Transcription</keyword>
<dbReference type="SUPFAM" id="SSF46894">
    <property type="entry name" value="C-terminal effector domain of the bipartite response regulators"/>
    <property type="match status" value="1"/>
</dbReference>
<keyword evidence="4" id="KW-0731">Sigma factor</keyword>
<dbReference type="InterPro" id="IPR016032">
    <property type="entry name" value="Sig_transdc_resp-reg_C-effctor"/>
</dbReference>
<evidence type="ECO:0000256" key="1">
    <source>
        <dbReference type="ARBA" id="ARBA00007788"/>
    </source>
</evidence>
<dbReference type="Gene3D" id="1.10.1740.10">
    <property type="match status" value="1"/>
</dbReference>
<name>A0A8S5T9D3_9CAUD</name>
<dbReference type="InterPro" id="IPR013325">
    <property type="entry name" value="RNA_pol_sigma_r2"/>
</dbReference>
<keyword evidence="3" id="KW-0805">Transcription regulation</keyword>
<evidence type="ECO:0000256" key="6">
    <source>
        <dbReference type="ARBA" id="ARBA00023163"/>
    </source>
</evidence>
<dbReference type="SUPFAM" id="SSF88946">
    <property type="entry name" value="Sigma2 domain of RNA polymerase sigma factors"/>
    <property type="match status" value="1"/>
</dbReference>